<dbReference type="PANTHER" id="PTHR43087:SF1">
    <property type="entry name" value="LAO_AO TRANSPORT SYSTEM ATPASE"/>
    <property type="match status" value="1"/>
</dbReference>
<organism evidence="11 12">
    <name type="scientific">Deminuibacter soli</name>
    <dbReference type="NCBI Taxonomy" id="2291815"/>
    <lineage>
        <taxon>Bacteria</taxon>
        <taxon>Pseudomonadati</taxon>
        <taxon>Bacteroidota</taxon>
        <taxon>Chitinophagia</taxon>
        <taxon>Chitinophagales</taxon>
        <taxon>Chitinophagaceae</taxon>
        <taxon>Deminuibacter</taxon>
    </lineage>
</organism>
<evidence type="ECO:0000256" key="8">
    <source>
        <dbReference type="ARBA" id="ARBA00023285"/>
    </source>
</evidence>
<feature type="binding site" evidence="9">
    <location>
        <position position="235"/>
    </location>
    <ligand>
        <name>Mg(2+)</name>
        <dbReference type="ChEBI" id="CHEBI:18420"/>
        <label>2</label>
    </ligand>
</feature>
<feature type="binding site" evidence="9">
    <location>
        <position position="607"/>
    </location>
    <ligand>
        <name>substrate</name>
    </ligand>
</feature>
<dbReference type="GO" id="GO:0006637">
    <property type="term" value="P:acyl-CoA metabolic process"/>
    <property type="evidence" value="ECO:0007669"/>
    <property type="project" value="UniProtKB-UniRule"/>
</dbReference>
<comment type="function">
    <text evidence="9">Catalyzes the reversible interconversion of isobutyryl-CoA and n-butyryl-CoA, using radical chemistry. Also exhibits GTPase activity, associated with its G-protein domain (MeaI) that functions as a chaperone that assists cofactor delivery and proper holo-enzyme assembly.</text>
</comment>
<keyword evidence="2 9" id="KW-0846">Cobalamin</keyword>
<proteinExistence type="inferred from homology"/>
<feature type="binding site" evidence="9">
    <location>
        <position position="297"/>
    </location>
    <ligand>
        <name>Mg(2+)</name>
        <dbReference type="ChEBI" id="CHEBI:18420"/>
        <label>2</label>
    </ligand>
</feature>
<reference evidence="11 12" key="1">
    <citation type="submission" date="2018-08" db="EMBL/GenBank/DDBJ databases">
        <title>Chitinophagaceae sp. K23C18032701, a novel bacterium isolated from forest soil.</title>
        <authorList>
            <person name="Wang C."/>
        </authorList>
    </citation>
    <scope>NUCLEOTIDE SEQUENCE [LARGE SCALE GENOMIC DNA]</scope>
    <source>
        <strain evidence="11 12">K23C18032701</strain>
    </source>
</reference>
<dbReference type="SUPFAM" id="SSF52540">
    <property type="entry name" value="P-loop containing nucleoside triphosphate hydrolases"/>
    <property type="match status" value="1"/>
</dbReference>
<dbReference type="AlphaFoldDB" id="A0A3E1NPZ0"/>
<keyword evidence="5 9" id="KW-0342">GTP-binding</keyword>
<dbReference type="GO" id="GO:0003924">
    <property type="term" value="F:GTPase activity"/>
    <property type="evidence" value="ECO:0007669"/>
    <property type="project" value="UniProtKB-UniRule"/>
</dbReference>
<name>A0A3E1NPZ0_9BACT</name>
<comment type="similarity">
    <text evidence="9">Belongs to the IcmF family.</text>
</comment>
<keyword evidence="8 9" id="KW-0170">Cobalt</keyword>
<accession>A0A3E1NPZ0</accession>
<evidence type="ECO:0000313" key="12">
    <source>
        <dbReference type="Proteomes" id="UP000261284"/>
    </source>
</evidence>
<keyword evidence="3 9" id="KW-0547">Nucleotide-binding</keyword>
<dbReference type="SUPFAM" id="SSF51703">
    <property type="entry name" value="Cobalamin (vitamin B12)-dependent enzymes"/>
    <property type="match status" value="1"/>
</dbReference>
<feature type="binding site" description="axial binding residue" evidence="9">
    <location>
        <position position="21"/>
    </location>
    <ligand>
        <name>adenosylcob(III)alamin</name>
        <dbReference type="ChEBI" id="CHEBI:18408"/>
    </ligand>
    <ligandPart>
        <name>Co</name>
        <dbReference type="ChEBI" id="CHEBI:27638"/>
    </ligandPart>
</feature>
<dbReference type="Gene3D" id="3.20.20.240">
    <property type="entry name" value="Methylmalonyl-CoA mutase"/>
    <property type="match status" value="1"/>
</dbReference>
<dbReference type="RefSeq" id="WP_116845613.1">
    <property type="nucleotide sequence ID" value="NZ_QTJU01000001.1"/>
</dbReference>
<feature type="binding site" evidence="9">
    <location>
        <position position="1005"/>
    </location>
    <ligand>
        <name>GTP</name>
        <dbReference type="ChEBI" id="CHEBI:37565"/>
    </ligand>
</feature>
<protein>
    <recommendedName>
        <fullName evidence="9">Fused isobutyryl-CoA mutase</fullName>
    </recommendedName>
    <domain>
        <recommendedName>
            <fullName evidence="9">Isobutyryl-CoA mutase</fullName>
            <shortName evidence="9">ICM</shortName>
            <ecNumber evidence="9">5.4.99.13</ecNumber>
        </recommendedName>
    </domain>
    <domain>
        <recommendedName>
            <fullName evidence="9">P-loop GTPase</fullName>
            <ecNumber evidence="9">3.6.5.-</ecNumber>
        </recommendedName>
        <alternativeName>
            <fullName evidence="9">G-protein chaperone</fullName>
        </alternativeName>
    </domain>
</protein>
<dbReference type="InterPro" id="IPR036724">
    <property type="entry name" value="Cobalamin-bd_sf"/>
</dbReference>
<dbReference type="Gene3D" id="3.40.50.300">
    <property type="entry name" value="P-loop containing nucleotide triphosphate hydrolases"/>
    <property type="match status" value="1"/>
</dbReference>
<feature type="binding site" evidence="9">
    <location>
        <position position="1124"/>
    </location>
    <ligand>
        <name>GTP</name>
        <dbReference type="ChEBI" id="CHEBI:37565"/>
    </ligand>
</feature>
<dbReference type="GO" id="GO:0047727">
    <property type="term" value="F:isobutyryl-CoA mutase activity"/>
    <property type="evidence" value="ECO:0007669"/>
    <property type="project" value="UniProtKB-UniRule"/>
</dbReference>
<keyword evidence="9" id="KW-0460">Magnesium</keyword>
<dbReference type="GO" id="GO:0005525">
    <property type="term" value="F:GTP binding"/>
    <property type="evidence" value="ECO:0007669"/>
    <property type="project" value="UniProtKB-UniRule"/>
</dbReference>
<comment type="cofactor">
    <cofactor evidence="1 9">
        <name>adenosylcob(III)alamin</name>
        <dbReference type="ChEBI" id="CHEBI:18408"/>
    </cofactor>
</comment>
<feature type="binding site" evidence="9">
    <location>
        <position position="760"/>
    </location>
    <ligand>
        <name>substrate</name>
    </ligand>
</feature>
<gene>
    <name evidence="9" type="primary">icmF</name>
    <name evidence="11" type="ORF">DXN05_02465</name>
</gene>
<evidence type="ECO:0000256" key="3">
    <source>
        <dbReference type="ARBA" id="ARBA00022741"/>
    </source>
</evidence>
<dbReference type="Proteomes" id="UP000261284">
    <property type="component" value="Unassembled WGS sequence"/>
</dbReference>
<keyword evidence="9" id="KW-0479">Metal-binding</keyword>
<dbReference type="InterPro" id="IPR027417">
    <property type="entry name" value="P-loop_NTPase"/>
</dbReference>
<dbReference type="Pfam" id="PF02310">
    <property type="entry name" value="B12-binding"/>
    <property type="match status" value="1"/>
</dbReference>
<comment type="caution">
    <text evidence="9">Lacks conserved residue(s) required for the propagation of feature annotation.</text>
</comment>
<dbReference type="InterPro" id="IPR052040">
    <property type="entry name" value="GTPase/Isobutyryl-CoA_mutase"/>
</dbReference>
<dbReference type="EC" id="5.4.99.13" evidence="9"/>
<dbReference type="InterPro" id="IPR033669">
    <property type="entry name" value="IcmF"/>
</dbReference>
<evidence type="ECO:0000256" key="9">
    <source>
        <dbReference type="HAMAP-Rule" id="MF_02050"/>
    </source>
</evidence>
<dbReference type="HAMAP" id="MF_02050">
    <property type="entry name" value="IcmF"/>
    <property type="match status" value="1"/>
</dbReference>
<dbReference type="PROSITE" id="PS51332">
    <property type="entry name" value="B12_BINDING"/>
    <property type="match status" value="1"/>
</dbReference>
<comment type="catalytic activity">
    <reaction evidence="9">
        <text>GTP + H2O = GDP + phosphate + H(+)</text>
        <dbReference type="Rhea" id="RHEA:19669"/>
        <dbReference type="ChEBI" id="CHEBI:15377"/>
        <dbReference type="ChEBI" id="CHEBI:15378"/>
        <dbReference type="ChEBI" id="CHEBI:37565"/>
        <dbReference type="ChEBI" id="CHEBI:43474"/>
        <dbReference type="ChEBI" id="CHEBI:58189"/>
    </reaction>
</comment>
<feature type="binding site" evidence="9">
    <location>
        <position position="888"/>
    </location>
    <ligand>
        <name>substrate</name>
    </ligand>
</feature>
<dbReference type="Pfam" id="PF01642">
    <property type="entry name" value="MM_CoA_mutase"/>
    <property type="match status" value="2"/>
</dbReference>
<dbReference type="OrthoDB" id="9762378at2"/>
<feature type="binding site" evidence="9">
    <location>
        <position position="893"/>
    </location>
    <ligand>
        <name>substrate</name>
    </ligand>
</feature>
<dbReference type="EC" id="3.6.5.-" evidence="9"/>
<feature type="binding site" evidence="9">
    <location>
        <position position="853"/>
    </location>
    <ligand>
        <name>substrate</name>
    </ligand>
</feature>
<evidence type="ECO:0000256" key="4">
    <source>
        <dbReference type="ARBA" id="ARBA00022801"/>
    </source>
</evidence>
<feature type="binding site" evidence="9">
    <location>
        <position position="249"/>
    </location>
    <ligand>
        <name>Mg(2+)</name>
        <dbReference type="ChEBI" id="CHEBI:18420"/>
        <label>1</label>
        <note>catalytic</note>
    </ligand>
</feature>
<dbReference type="EMBL" id="QTJU01000001">
    <property type="protein sequence ID" value="RFM29858.1"/>
    <property type="molecule type" value="Genomic_DNA"/>
</dbReference>
<comment type="subunit">
    <text evidence="9">Homodimer.</text>
</comment>
<dbReference type="InterPro" id="IPR006099">
    <property type="entry name" value="MeMalonylCoA_mutase_a/b_cat"/>
</dbReference>
<keyword evidence="9" id="KW-0511">Multifunctional enzyme</keyword>
<dbReference type="Pfam" id="PF03308">
    <property type="entry name" value="MeaB"/>
    <property type="match status" value="1"/>
</dbReference>
<dbReference type="SUPFAM" id="SSF52242">
    <property type="entry name" value="Cobalamin (vitamin B12)-binding domain"/>
    <property type="match status" value="1"/>
</dbReference>
<evidence type="ECO:0000256" key="6">
    <source>
        <dbReference type="ARBA" id="ARBA00023186"/>
    </source>
</evidence>
<feature type="binding site" evidence="9">
    <location>
        <position position="297"/>
    </location>
    <ligand>
        <name>Mg(2+)</name>
        <dbReference type="ChEBI" id="CHEBI:18420"/>
        <label>1</label>
        <note>catalytic</note>
    </ligand>
</feature>
<feature type="domain" description="B12-binding" evidence="10">
    <location>
        <begin position="8"/>
        <end position="146"/>
    </location>
</feature>
<keyword evidence="6 9" id="KW-0143">Chaperone</keyword>
<dbReference type="InterPro" id="IPR006158">
    <property type="entry name" value="Cobalamin-bd"/>
</dbReference>
<keyword evidence="7 9" id="KW-0413">Isomerase</keyword>
<comment type="cofactor">
    <cofactor evidence="9">
        <name>Mg(2+)</name>
        <dbReference type="ChEBI" id="CHEBI:18420"/>
    </cofactor>
</comment>
<evidence type="ECO:0000313" key="11">
    <source>
        <dbReference type="EMBL" id="RFM29858.1"/>
    </source>
</evidence>
<dbReference type="InterPro" id="IPR016176">
    <property type="entry name" value="Cbl-dep_enz_cat"/>
</dbReference>
<feature type="binding site" evidence="9">
    <location>
        <begin position="344"/>
        <end position="347"/>
    </location>
    <ligand>
        <name>GTP</name>
        <dbReference type="ChEBI" id="CHEBI:37565"/>
    </ligand>
</feature>
<comment type="catalytic activity">
    <reaction evidence="9">
        <text>2-methylpropanoyl-CoA = butanoyl-CoA</text>
        <dbReference type="Rhea" id="RHEA:13141"/>
        <dbReference type="ChEBI" id="CHEBI:57338"/>
        <dbReference type="ChEBI" id="CHEBI:57371"/>
        <dbReference type="EC" id="5.4.99.13"/>
    </reaction>
</comment>
<dbReference type="PANTHER" id="PTHR43087">
    <property type="entry name" value="LYSINE/ARGININE/ORNITHINE TRANSPORT SYSTEM KINASE"/>
    <property type="match status" value="1"/>
</dbReference>
<evidence type="ECO:0000256" key="2">
    <source>
        <dbReference type="ARBA" id="ARBA00022628"/>
    </source>
</evidence>
<sequence>MLPVSQSTIRIVTAASLFDGHDAAINIMRRIMQAGGAEIIHLGHNRSVHEIVEAAIEEDAHGIAITSYQGGHMEFFKYMHDLLQQNGSGHIKIFGGGGGTILPAEIQELQQYGITRIYSPDDGRHMGLEGMIADVIQQCSTVVLANEHDFKNIPAPPLGEWKDIRRIARAITLAENGLNGAALSFIRSATTVAADNIPVLGITGTGGAGKSSVTDEIVRRYLQACPDKTVAVISVDPSRKKTGGALLGDRIRMNSISSPRVYMRSLATRDSDAALSAYVGDAINICKAAGYHWIILESAGVGQNDASILQFCDVSLYVMTPEYGAASQLEKINMLDYADIIAINKFDKAGALDALHDVRKQYKRNHTLFTAKDESLPITGTIASQFNDAGVNHLFSLVLQKTQEKTGVILNATAGQYIPGTAHAETMIIPPRRVRYLSEIADACRAHDAWVTAQSSIASKLYQLNGVLAEPAAAAIPQLLQLQQEYQQALHASCKDLLQQWPQLQQRYQADFFTYEVRGKQIKQAVTTTSLSGTRIPKLVLPAYKDWGDILRWQLQENVPGAFPFTAGVFELKRTEEDPTRMFAGEGGPERTNKRFHYVSLGQPAKRLSTAFDSVTLYGEDPAVRPDIYGKIGNAGVSIATVDDAKKLYSGFDLCDPKTSVSMTINGPAPVVLAFFMNAAIDQQCEKWITENNHWDTVNATIADLYTHAPAPVYYNPSFPERLPEGNDGLGLQLLGVSGDAVLPAAVYEQLKAITLQSVRGTVQADILKEDQAQNTCIFSTEFALKLMGDVQAYFIDNNVRNFYSVSVSGYHIAEAGANPITQLAFTLANGFTYAEYYLSRGMRIDDFAPNLSFFFSNGMDPEYSVIGRVARRIWAKAIHGLYKGNSRSQKLKYHIQTSGRSLHAQEIDFNDIRTTLQALYAIYDNCNSLHTNAYDEAITTPTEDSVRRAMAIQLIINRELGSTRTENFIQGSFVIEELTNLVEAAVLQEFDRLTERGGVLGAMERMYQRNKIQEESMQYEMLKHTGELPVVGVNTFLNKKGSPTVIPREVIRSTTEEKEQQIQNLHAFQQRNNHKAETALLKLKETAVNNGNLFAELMETVKYCSLGQVTHALYEVGGQYRRNM</sequence>
<comment type="domain">
    <text evidence="9">Is composed of four functional domains: the N-terminal 5'-deoxyadenosylcobalamin binding region that is homologous to the small subunit of ICM (IcmB), a middle P-loop GTPase domain (MeaI) that likely acts as a chaperone for ICM, a structured linker region involved in dimer formation, and a C-terminal part that is homologous to the large substrate-binding subunit of ICM (IcmA).</text>
</comment>
<evidence type="ECO:0000256" key="7">
    <source>
        <dbReference type="ARBA" id="ARBA00023235"/>
    </source>
</evidence>
<dbReference type="GO" id="GO:0000287">
    <property type="term" value="F:magnesium ion binding"/>
    <property type="evidence" value="ECO:0007669"/>
    <property type="project" value="UniProtKB-UniRule"/>
</dbReference>
<feature type="binding site" evidence="9">
    <location>
        <position position="211"/>
    </location>
    <ligand>
        <name>Mg(2+)</name>
        <dbReference type="ChEBI" id="CHEBI:18420"/>
        <label>1</label>
        <note>catalytic</note>
    </ligand>
</feature>
<dbReference type="CDD" id="cd02071">
    <property type="entry name" value="MM_CoA_mut_B12_BD"/>
    <property type="match status" value="1"/>
</dbReference>
<keyword evidence="4 9" id="KW-0378">Hydrolase</keyword>
<evidence type="ECO:0000256" key="1">
    <source>
        <dbReference type="ARBA" id="ARBA00001922"/>
    </source>
</evidence>
<feature type="binding site" evidence="9">
    <location>
        <position position="236"/>
    </location>
    <ligand>
        <name>Mg(2+)</name>
        <dbReference type="ChEBI" id="CHEBI:18420"/>
        <label>2</label>
    </ligand>
</feature>
<dbReference type="GO" id="GO:0034784">
    <property type="term" value="F:pivalyl-CoA mutase activity"/>
    <property type="evidence" value="ECO:0007669"/>
    <property type="project" value="InterPro"/>
</dbReference>
<feature type="binding site" evidence="9">
    <location>
        <position position="804"/>
    </location>
    <ligand>
        <name>substrate</name>
    </ligand>
</feature>
<dbReference type="Gene3D" id="3.40.50.280">
    <property type="entry name" value="Cobalamin-binding domain"/>
    <property type="match status" value="1"/>
</dbReference>
<comment type="caution">
    <text evidence="11">The sequence shown here is derived from an EMBL/GenBank/DDBJ whole genome shotgun (WGS) entry which is preliminary data.</text>
</comment>
<evidence type="ECO:0000256" key="5">
    <source>
        <dbReference type="ARBA" id="ARBA00023134"/>
    </source>
</evidence>
<keyword evidence="12" id="KW-1185">Reference proteome</keyword>
<feature type="binding site" evidence="9">
    <location>
        <begin position="207"/>
        <end position="212"/>
    </location>
    <ligand>
        <name>GTP</name>
        <dbReference type="ChEBI" id="CHEBI:37565"/>
    </ligand>
</feature>
<dbReference type="GO" id="GO:0031419">
    <property type="term" value="F:cobalamin binding"/>
    <property type="evidence" value="ECO:0007669"/>
    <property type="project" value="UniProtKB-UniRule"/>
</dbReference>
<evidence type="ECO:0000259" key="10">
    <source>
        <dbReference type="PROSITE" id="PS51332"/>
    </source>
</evidence>
<feature type="binding site" evidence="9">
    <location>
        <position position="249"/>
    </location>
    <ligand>
        <name>Mg(2+)</name>
        <dbReference type="ChEBI" id="CHEBI:18420"/>
        <label>2</label>
    </ligand>
</feature>
<feature type="binding site" evidence="9">
    <location>
        <position position="252"/>
    </location>
    <ligand>
        <name>GTP</name>
        <dbReference type="ChEBI" id="CHEBI:37565"/>
    </ligand>
</feature>